<keyword evidence="4" id="KW-1185">Reference proteome</keyword>
<evidence type="ECO:0000259" key="3">
    <source>
        <dbReference type="Pfam" id="PF16064"/>
    </source>
</evidence>
<organism evidence="4 5">
    <name type="scientific">Drosophila kikkawai</name>
    <name type="common">Fruit fly</name>
    <dbReference type="NCBI Taxonomy" id="30033"/>
    <lineage>
        <taxon>Eukaryota</taxon>
        <taxon>Metazoa</taxon>
        <taxon>Ecdysozoa</taxon>
        <taxon>Arthropoda</taxon>
        <taxon>Hexapoda</taxon>
        <taxon>Insecta</taxon>
        <taxon>Pterygota</taxon>
        <taxon>Neoptera</taxon>
        <taxon>Endopterygota</taxon>
        <taxon>Diptera</taxon>
        <taxon>Brachycera</taxon>
        <taxon>Muscomorpha</taxon>
        <taxon>Ephydroidea</taxon>
        <taxon>Drosophilidae</taxon>
        <taxon>Drosophila</taxon>
        <taxon>Sophophora</taxon>
    </lineage>
</organism>
<dbReference type="Pfam" id="PF16064">
    <property type="entry name" value="DUF4806"/>
    <property type="match status" value="1"/>
</dbReference>
<gene>
    <name evidence="5" type="primary">LOC108071274</name>
</gene>
<accession>A0A6P4HPG9</accession>
<name>A0A6P4HPG9_DROKI</name>
<dbReference type="GeneID" id="108071274"/>
<dbReference type="Proteomes" id="UP001652661">
    <property type="component" value="Chromosome 3R"/>
</dbReference>
<dbReference type="AlphaFoldDB" id="A0A6P4HPG9"/>
<dbReference type="RefSeq" id="XP_017017455.1">
    <property type="nucleotide sequence ID" value="XM_017161966.3"/>
</dbReference>
<protein>
    <submittedName>
        <fullName evidence="5">Uncharacterized protein isoform X1</fullName>
    </submittedName>
</protein>
<feature type="domain" description="DUF4806" evidence="3">
    <location>
        <begin position="107"/>
        <end position="187"/>
    </location>
</feature>
<proteinExistence type="predicted"/>
<sequence length="232" mass="26588">MMQFELEPEINIVEYGQQQQSSETADETATQDCNQLSPGTSGTQALDQQPQTSEERIIAVIREENKSLRREIDTLNERVTWLTEAVVGLKELLSKGNQTQDFERSDLNFPLRTEFDLSFIDKEIGETHTFKNECISEMQRLFSYKSLSKTLSNVMAEELILDYNIDGVSRKKGLRNYGFFFTALIEAIRLTDSSQSPIKALQKAMHCIKNNACKKKSRLDESKSKKKKITEQ</sequence>
<evidence type="ECO:0000313" key="4">
    <source>
        <dbReference type="Proteomes" id="UP001652661"/>
    </source>
</evidence>
<reference evidence="5" key="1">
    <citation type="submission" date="2025-08" db="UniProtKB">
        <authorList>
            <consortium name="RefSeq"/>
        </authorList>
    </citation>
    <scope>IDENTIFICATION</scope>
    <source>
        <strain evidence="5">14028-0561.14</strain>
        <tissue evidence="5">Whole fly</tissue>
    </source>
</reference>
<keyword evidence="1" id="KW-0175">Coiled coil</keyword>
<evidence type="ECO:0000313" key="5">
    <source>
        <dbReference type="RefSeq" id="XP_017017455.1"/>
    </source>
</evidence>
<feature type="compositionally biased region" description="Polar residues" evidence="2">
    <location>
        <begin position="16"/>
        <end position="52"/>
    </location>
</feature>
<evidence type="ECO:0000256" key="1">
    <source>
        <dbReference type="SAM" id="Coils"/>
    </source>
</evidence>
<dbReference type="InterPro" id="IPR032071">
    <property type="entry name" value="DUF4806"/>
</dbReference>
<evidence type="ECO:0000256" key="2">
    <source>
        <dbReference type="SAM" id="MobiDB-lite"/>
    </source>
</evidence>
<feature type="region of interest" description="Disordered" evidence="2">
    <location>
        <begin position="15"/>
        <end position="53"/>
    </location>
</feature>
<feature type="coiled-coil region" evidence="1">
    <location>
        <begin position="58"/>
        <end position="85"/>
    </location>
</feature>
<dbReference type="OrthoDB" id="8032802at2759"/>